<dbReference type="Gene3D" id="3.40.630.30">
    <property type="match status" value="1"/>
</dbReference>
<sequence length="152" mass="17451">MILLLDHHNQSVAEEMLEVQLPAYRKEVEIIGFDGIPQLKETTEDIKASKEIYIGKYEKEQLLGFISYEINGDEMDICRLVVHPNHFRKGIASELLKYVLDLAPNSVSVIVSTGAKNKPALTLYERHNFSKIKDIEVEPNFFITQLKYNSQI</sequence>
<dbReference type="InterPro" id="IPR016181">
    <property type="entry name" value="Acyl_CoA_acyltransferase"/>
</dbReference>
<feature type="domain" description="N-acetyltransferase" evidence="1">
    <location>
        <begin position="1"/>
        <end position="149"/>
    </location>
</feature>
<dbReference type="PROSITE" id="PS51186">
    <property type="entry name" value="GNAT"/>
    <property type="match status" value="1"/>
</dbReference>
<keyword evidence="3" id="KW-1185">Reference proteome</keyword>
<accession>A0ABR8RB27</accession>
<reference evidence="2 3" key="1">
    <citation type="submission" date="2020-08" db="EMBL/GenBank/DDBJ databases">
        <title>A Genomic Blueprint of the Chicken Gut Microbiome.</title>
        <authorList>
            <person name="Gilroy R."/>
            <person name="Ravi A."/>
            <person name="Getino M."/>
            <person name="Pursley I."/>
            <person name="Horton D.L."/>
            <person name="Alikhan N.-F."/>
            <person name="Baker D."/>
            <person name="Gharbi K."/>
            <person name="Hall N."/>
            <person name="Watson M."/>
            <person name="Adriaenssens E.M."/>
            <person name="Foster-Nyarko E."/>
            <person name="Jarju S."/>
            <person name="Secka A."/>
            <person name="Antonio M."/>
            <person name="Oren A."/>
            <person name="Chaudhuri R."/>
            <person name="La Ragione R.M."/>
            <person name="Hildebrand F."/>
            <person name="Pallen M.J."/>
        </authorList>
    </citation>
    <scope>NUCLEOTIDE SEQUENCE [LARGE SCALE GENOMIC DNA]</scope>
    <source>
        <strain evidence="2 3">Sa2BUA9</strain>
    </source>
</reference>
<comment type="caution">
    <text evidence="2">The sequence shown here is derived from an EMBL/GenBank/DDBJ whole genome shotgun (WGS) entry which is preliminary data.</text>
</comment>
<dbReference type="EMBL" id="JACSQO010000006">
    <property type="protein sequence ID" value="MBD7945001.1"/>
    <property type="molecule type" value="Genomic_DNA"/>
</dbReference>
<name>A0ABR8RB27_9BACI</name>
<organism evidence="2 3">
    <name type="scientific">Psychrobacillus faecigallinarum</name>
    <dbReference type="NCBI Taxonomy" id="2762235"/>
    <lineage>
        <taxon>Bacteria</taxon>
        <taxon>Bacillati</taxon>
        <taxon>Bacillota</taxon>
        <taxon>Bacilli</taxon>
        <taxon>Bacillales</taxon>
        <taxon>Bacillaceae</taxon>
        <taxon>Psychrobacillus</taxon>
    </lineage>
</organism>
<evidence type="ECO:0000313" key="3">
    <source>
        <dbReference type="Proteomes" id="UP000640786"/>
    </source>
</evidence>
<proteinExistence type="predicted"/>
<dbReference type="SUPFAM" id="SSF55729">
    <property type="entry name" value="Acyl-CoA N-acyltransferases (Nat)"/>
    <property type="match status" value="1"/>
</dbReference>
<evidence type="ECO:0000259" key="1">
    <source>
        <dbReference type="PROSITE" id="PS51186"/>
    </source>
</evidence>
<dbReference type="InterPro" id="IPR000182">
    <property type="entry name" value="GNAT_dom"/>
</dbReference>
<dbReference type="CDD" id="cd04301">
    <property type="entry name" value="NAT_SF"/>
    <property type="match status" value="1"/>
</dbReference>
<gene>
    <name evidence="2" type="ORF">H9650_12825</name>
</gene>
<dbReference type="RefSeq" id="WP_191697383.1">
    <property type="nucleotide sequence ID" value="NZ_JACSQO010000006.1"/>
</dbReference>
<evidence type="ECO:0000313" key="2">
    <source>
        <dbReference type="EMBL" id="MBD7945001.1"/>
    </source>
</evidence>
<protein>
    <submittedName>
        <fullName evidence="2">GNAT family N-acetyltransferase</fullName>
    </submittedName>
</protein>
<dbReference type="Proteomes" id="UP000640786">
    <property type="component" value="Unassembled WGS sequence"/>
</dbReference>
<dbReference type="Pfam" id="PF00583">
    <property type="entry name" value="Acetyltransf_1"/>
    <property type="match status" value="1"/>
</dbReference>